<evidence type="ECO:0000313" key="5">
    <source>
        <dbReference type="EMBL" id="KAF0700621.1"/>
    </source>
</evidence>
<keyword evidence="3 4" id="KW-0479">Metal-binding</keyword>
<dbReference type="PANTHER" id="PTHR24305:SF166">
    <property type="entry name" value="CYTOCHROME P450 12A4, MITOCHONDRIAL-RELATED"/>
    <property type="match status" value="1"/>
</dbReference>
<dbReference type="OrthoDB" id="3945418at2759"/>
<evidence type="ECO:0000256" key="2">
    <source>
        <dbReference type="ARBA" id="ARBA00010617"/>
    </source>
</evidence>
<dbReference type="GO" id="GO:0020037">
    <property type="term" value="F:heme binding"/>
    <property type="evidence" value="ECO:0007669"/>
    <property type="project" value="InterPro"/>
</dbReference>
<dbReference type="GO" id="GO:0016705">
    <property type="term" value="F:oxidoreductase activity, acting on paired donors, with incorporation or reduction of molecular oxygen"/>
    <property type="evidence" value="ECO:0007669"/>
    <property type="project" value="InterPro"/>
</dbReference>
<sequence>MDPTAVHVVMNSAAFPRMEPPRRHFKELFLGAVLMSSEGAQHDQQRKLLSPHFALAHVKTKRGIFAAQAQRCCKFVLAPVASTNTPLCMNTVLQRLALNINGLATFGYDFETDPTASQAYDHHASHAWRLSRAGGQKTTSGALSWDFFLLASQPVMAARVRDECQAMTAESNASWDHWDTLNQLSFTNAFIQENFRLYTAAPFLAPRQATENCTLPLSDDSTVVVPKGAVCRLSLPPCTATPVLDPPNTFLPEWFLPGCATYVQDEALRGGRIYQAHLMPFGAGLKQCLGQRFALVDLQVVVATVASQFDFQLTPPTRKGSGRWNPNPLLECGCQFFCAALLKVVSAGLKLKLDIWTQRLAQFAPHVLFHDRVVQRNRRKFFQVLMTPHDVGVVRQGGIIVRGRPQQRKGKLVVQNLIREATGRDQLMANQICRIRARARGRAKEPRQDLQLPVWPLDTVGTEACGIQQRHASHTFWTGSRCHKHGCLAAARVSDHEEAPSRRLLCQSLDGFHERSDNAIVVEECITTRGVGTCEPIPRHVDRDDIDVGMDKPRREMAKVPPRAGGPMDQDEGGQCGGGTVVDIVDGVAIPQCELRLESAVGGAVCQHVASTKTAMIDLCVKC</sequence>
<evidence type="ECO:0000313" key="6">
    <source>
        <dbReference type="EMBL" id="VFT85685.1"/>
    </source>
</evidence>
<dbReference type="SUPFAM" id="SSF48264">
    <property type="entry name" value="Cytochrome P450"/>
    <property type="match status" value="1"/>
</dbReference>
<name>A0A485KLC6_9STRA</name>
<keyword evidence="3 4" id="KW-0349">Heme</keyword>
<reference evidence="5" key="2">
    <citation type="submission" date="2019-06" db="EMBL/GenBank/DDBJ databases">
        <title>Genomics analysis of Aphanomyces spp. identifies a new class of oomycete effector associated with host adaptation.</title>
        <authorList>
            <person name="Gaulin E."/>
        </authorList>
    </citation>
    <scope>NUCLEOTIDE SEQUENCE</scope>
    <source>
        <strain evidence="5">CBS 578.67</strain>
    </source>
</reference>
<reference evidence="6 7" key="1">
    <citation type="submission" date="2019-03" db="EMBL/GenBank/DDBJ databases">
        <authorList>
            <person name="Gaulin E."/>
            <person name="Dumas B."/>
        </authorList>
    </citation>
    <scope>NUCLEOTIDE SEQUENCE [LARGE SCALE GENOMIC DNA]</scope>
    <source>
        <strain evidence="6">CBS 568.67</strain>
    </source>
</reference>
<dbReference type="EMBL" id="VJMH01005115">
    <property type="protein sequence ID" value="KAF0700621.1"/>
    <property type="molecule type" value="Genomic_DNA"/>
</dbReference>
<dbReference type="PANTHER" id="PTHR24305">
    <property type="entry name" value="CYTOCHROME P450"/>
    <property type="match status" value="1"/>
</dbReference>
<dbReference type="GO" id="GO:0004497">
    <property type="term" value="F:monooxygenase activity"/>
    <property type="evidence" value="ECO:0007669"/>
    <property type="project" value="UniProtKB-KW"/>
</dbReference>
<evidence type="ECO:0000313" key="7">
    <source>
        <dbReference type="Proteomes" id="UP000332933"/>
    </source>
</evidence>
<dbReference type="InterPro" id="IPR017972">
    <property type="entry name" value="Cyt_P450_CS"/>
</dbReference>
<dbReference type="PROSITE" id="PS00086">
    <property type="entry name" value="CYTOCHROME_P450"/>
    <property type="match status" value="1"/>
</dbReference>
<evidence type="ECO:0000256" key="1">
    <source>
        <dbReference type="ARBA" id="ARBA00001971"/>
    </source>
</evidence>
<dbReference type="EMBL" id="CAADRA010005136">
    <property type="protein sequence ID" value="VFT85685.1"/>
    <property type="molecule type" value="Genomic_DNA"/>
</dbReference>
<evidence type="ECO:0000256" key="3">
    <source>
        <dbReference type="PIRSR" id="PIRSR602401-1"/>
    </source>
</evidence>
<dbReference type="Proteomes" id="UP000332933">
    <property type="component" value="Unassembled WGS sequence"/>
</dbReference>
<dbReference type="InterPro" id="IPR002401">
    <property type="entry name" value="Cyt_P450_E_grp-I"/>
</dbReference>
<gene>
    <name evidence="6" type="primary">Aste57867_8799</name>
    <name evidence="5" type="ORF">As57867_008764</name>
    <name evidence="6" type="ORF">ASTE57867_8799</name>
</gene>
<accession>A0A485KLC6</accession>
<keyword evidence="7" id="KW-1185">Reference proteome</keyword>
<dbReference type="InterPro" id="IPR001128">
    <property type="entry name" value="Cyt_P450"/>
</dbReference>
<dbReference type="InterPro" id="IPR050121">
    <property type="entry name" value="Cytochrome_P450_monoxygenase"/>
</dbReference>
<keyword evidence="4" id="KW-0503">Monooxygenase</keyword>
<proteinExistence type="inferred from homology"/>
<dbReference type="PRINTS" id="PR00385">
    <property type="entry name" value="P450"/>
</dbReference>
<dbReference type="PRINTS" id="PR00463">
    <property type="entry name" value="EP450I"/>
</dbReference>
<evidence type="ECO:0000256" key="4">
    <source>
        <dbReference type="RuleBase" id="RU000461"/>
    </source>
</evidence>
<keyword evidence="4" id="KW-0560">Oxidoreductase</keyword>
<dbReference type="GO" id="GO:0005506">
    <property type="term" value="F:iron ion binding"/>
    <property type="evidence" value="ECO:0007669"/>
    <property type="project" value="InterPro"/>
</dbReference>
<comment type="cofactor">
    <cofactor evidence="1 3">
        <name>heme</name>
        <dbReference type="ChEBI" id="CHEBI:30413"/>
    </cofactor>
</comment>
<protein>
    <submittedName>
        <fullName evidence="6">Aste57867_8799 protein</fullName>
    </submittedName>
</protein>
<keyword evidence="3 4" id="KW-0408">Iron</keyword>
<dbReference type="Gene3D" id="1.10.630.10">
    <property type="entry name" value="Cytochrome P450"/>
    <property type="match status" value="2"/>
</dbReference>
<feature type="binding site" description="axial binding residue" evidence="3">
    <location>
        <position position="288"/>
    </location>
    <ligand>
        <name>heme</name>
        <dbReference type="ChEBI" id="CHEBI:30413"/>
    </ligand>
    <ligandPart>
        <name>Fe</name>
        <dbReference type="ChEBI" id="CHEBI:18248"/>
    </ligandPart>
</feature>
<comment type="similarity">
    <text evidence="2 4">Belongs to the cytochrome P450 family.</text>
</comment>
<dbReference type="Pfam" id="PF00067">
    <property type="entry name" value="p450"/>
    <property type="match status" value="1"/>
</dbReference>
<organism evidence="6 7">
    <name type="scientific">Aphanomyces stellatus</name>
    <dbReference type="NCBI Taxonomy" id="120398"/>
    <lineage>
        <taxon>Eukaryota</taxon>
        <taxon>Sar</taxon>
        <taxon>Stramenopiles</taxon>
        <taxon>Oomycota</taxon>
        <taxon>Saprolegniomycetes</taxon>
        <taxon>Saprolegniales</taxon>
        <taxon>Verrucalvaceae</taxon>
        <taxon>Aphanomyces</taxon>
    </lineage>
</organism>
<dbReference type="AlphaFoldDB" id="A0A485KLC6"/>
<dbReference type="InterPro" id="IPR036396">
    <property type="entry name" value="Cyt_P450_sf"/>
</dbReference>